<organism evidence="1 2">
    <name type="scientific">Flavobacterium salmonis</name>
    <dbReference type="NCBI Taxonomy" id="2654844"/>
    <lineage>
        <taxon>Bacteria</taxon>
        <taxon>Pseudomonadati</taxon>
        <taxon>Bacteroidota</taxon>
        <taxon>Flavobacteriia</taxon>
        <taxon>Flavobacteriales</taxon>
        <taxon>Flavobacteriaceae</taxon>
        <taxon>Flavobacterium</taxon>
    </lineage>
</organism>
<evidence type="ECO:0000313" key="2">
    <source>
        <dbReference type="Proteomes" id="UP000530060"/>
    </source>
</evidence>
<keyword evidence="2" id="KW-1185">Reference proteome</keyword>
<reference evidence="1 2" key="1">
    <citation type="submission" date="2020-06" db="EMBL/GenBank/DDBJ databases">
        <authorList>
            <person name="Criscuolo A."/>
        </authorList>
    </citation>
    <scope>NUCLEOTIDE SEQUENCE [LARGE SCALE GENOMIC DNA]</scope>
    <source>
        <strain evidence="2">CIP 111411</strain>
    </source>
</reference>
<dbReference type="Proteomes" id="UP000530060">
    <property type="component" value="Unassembled WGS sequence"/>
</dbReference>
<accession>A0A6V6YNJ4</accession>
<dbReference type="EMBL" id="CAIJDP010000052">
    <property type="protein sequence ID" value="CAD0001015.1"/>
    <property type="molecule type" value="Genomic_DNA"/>
</dbReference>
<proteinExistence type="predicted"/>
<comment type="caution">
    <text evidence="1">The sequence shown here is derived from an EMBL/GenBank/DDBJ whole genome shotgun (WGS) entry which is preliminary data.</text>
</comment>
<evidence type="ECO:0000313" key="1">
    <source>
        <dbReference type="EMBL" id="CAD0001015.1"/>
    </source>
</evidence>
<sequence length="32" mass="3768">MTILNFIQLKILGKNQTKFDFDTKKDGINRLN</sequence>
<dbReference type="AlphaFoldDB" id="A0A6V6YNJ4"/>
<protein>
    <submittedName>
        <fullName evidence="1">Uncharacterized protein</fullName>
    </submittedName>
</protein>
<gene>
    <name evidence="1" type="ORF">FLAT13_00334</name>
</gene>
<name>A0A6V6YNJ4_9FLAO</name>